<feature type="compositionally biased region" description="Low complexity" evidence="1">
    <location>
        <begin position="125"/>
        <end position="134"/>
    </location>
</feature>
<feature type="region of interest" description="Disordered" evidence="1">
    <location>
        <begin position="218"/>
        <end position="268"/>
    </location>
</feature>
<feature type="region of interest" description="Disordered" evidence="1">
    <location>
        <begin position="918"/>
        <end position="948"/>
    </location>
</feature>
<feature type="compositionally biased region" description="Low complexity" evidence="1">
    <location>
        <begin position="218"/>
        <end position="227"/>
    </location>
</feature>
<proteinExistence type="predicted"/>
<feature type="compositionally biased region" description="Low complexity" evidence="1">
    <location>
        <begin position="89"/>
        <end position="111"/>
    </location>
</feature>
<sequence length="961" mass="101415">MIPSVSHKSQFSALPPEKARAMERLVKDHQMIKKRTKRTFHMFPKGNMEVKAASADDITAVGTSGARDFNHLNAVSEVNDLAVPRSRKPATSITSATPSASTPYPTSATSANNTSAPGSANTEKSGSGSSTSISNAYGGLSVPQTPSVQVRSMKESISQLGLGGQQNGGHQPLALAGGNALKARPDLFGYGVPTFGGSPSSSTSNLLSVGSGSRVASAASSTESLPLRPLPHPPPSGSSKHGAGATRVPDGYLQVGPGPGTLKVSTSEPVVPRTRAVTLEGRTELRELGHAMEWKEDRERAQALAAVYARAHAHTHGASPHGPRKQLTLHTFPSVQSIPEEKEKQQQRERAQEGEPKAASRSTTVSNSSDSPPAPRACKPKERKVLPPLLIPPHPSRRDIILCSPEPLSQPQPPRRQREGSPRPDDAHPDPSLIVDVSPSTLKRRSTRSRTNSAPLLPSPSTDQRTHRRPGTAQTSLSPTTRGPVSQSLSQVRSSTHAQTHRKATSKSGADMAAHVSSVLLTVEPPTAVRPKEPSVGGSERGTAATPNTQPPASPWSPAHGTEYVAAGASSSSSSGSRPYSLSKQRYVRPATSHSAGSVPPVPAVPHGAPPSEETIREMNEAAAVRMRRLSEVSVVDVMMAMEPAYRQSVEPPMGLSPAAVRAAQRAQVQVQVQAQAQASQVPSSPVVERDNVELERERREKERKEKERRVREAREREKRHKEKEAKIGSDGGSSHKTSSDAGSGVVRIDGGEDSDAGSLVVEKKDAWPWAPPDAWAGPQAASTNANAGSNTSLPLAGKPLTKSPSPATSTRSGTSANAAATTTTTSSSGKSIFGRSRGHSVSGDTANVEKRGAHAGTWIPPWASSSSGSKTAASGYRKGSEPFLEEGLKAAAAEAFKKAEVAKKIEAAKKVEAAKKAEASKKAKAAQDEYSVRVQRHEGDKGEETRMDDVLPKLRALRLK</sequence>
<accession>A0A5M3MDR4</accession>
<feature type="compositionally biased region" description="Basic and acidic residues" evidence="1">
    <location>
        <begin position="339"/>
        <end position="358"/>
    </location>
</feature>
<feature type="compositionally biased region" description="Polar residues" evidence="1">
    <location>
        <begin position="733"/>
        <end position="742"/>
    </location>
</feature>
<feature type="compositionally biased region" description="Low complexity" evidence="1">
    <location>
        <begin position="677"/>
        <end position="687"/>
    </location>
</feature>
<feature type="compositionally biased region" description="Polar residues" evidence="1">
    <location>
        <begin position="472"/>
        <end position="498"/>
    </location>
</feature>
<feature type="region of interest" description="Disordered" evidence="1">
    <location>
        <begin position="335"/>
        <end position="614"/>
    </location>
</feature>
<keyword evidence="3" id="KW-1185">Reference proteome</keyword>
<evidence type="ECO:0000313" key="2">
    <source>
        <dbReference type="EMBL" id="EIW77273.1"/>
    </source>
</evidence>
<feature type="compositionally biased region" description="Low complexity" evidence="1">
    <location>
        <begin position="360"/>
        <end position="371"/>
    </location>
</feature>
<dbReference type="OMA" id="WPETNIS"/>
<name>A0A5M3MDR4_CONPW</name>
<feature type="compositionally biased region" description="Basic and acidic residues" evidence="1">
    <location>
        <begin position="416"/>
        <end position="429"/>
    </location>
</feature>
<dbReference type="Proteomes" id="UP000053558">
    <property type="component" value="Unassembled WGS sequence"/>
</dbReference>
<feature type="compositionally biased region" description="Low complexity" evidence="1">
    <location>
        <begin position="566"/>
        <end position="577"/>
    </location>
</feature>
<feature type="compositionally biased region" description="Low complexity" evidence="1">
    <location>
        <begin position="808"/>
        <end position="829"/>
    </location>
</feature>
<evidence type="ECO:0000313" key="3">
    <source>
        <dbReference type="Proteomes" id="UP000053558"/>
    </source>
</evidence>
<feature type="compositionally biased region" description="Low complexity" evidence="1">
    <location>
        <begin position="593"/>
        <end position="612"/>
    </location>
</feature>
<gene>
    <name evidence="2" type="ORF">CONPUDRAFT_157533</name>
</gene>
<feature type="region of interest" description="Disordered" evidence="1">
    <location>
        <begin position="83"/>
        <end position="150"/>
    </location>
</feature>
<feature type="compositionally biased region" description="Low complexity" evidence="1">
    <location>
        <begin position="773"/>
        <end position="793"/>
    </location>
</feature>
<dbReference type="AlphaFoldDB" id="A0A5M3MDR4"/>
<evidence type="ECO:0000256" key="1">
    <source>
        <dbReference type="SAM" id="MobiDB-lite"/>
    </source>
</evidence>
<dbReference type="EMBL" id="JH711584">
    <property type="protein sequence ID" value="EIW77273.1"/>
    <property type="molecule type" value="Genomic_DNA"/>
</dbReference>
<feature type="compositionally biased region" description="Basic and acidic residues" evidence="1">
    <location>
        <begin position="688"/>
        <end position="728"/>
    </location>
</feature>
<dbReference type="GeneID" id="19203778"/>
<feature type="compositionally biased region" description="Polar residues" evidence="1">
    <location>
        <begin position="112"/>
        <end position="124"/>
    </location>
</feature>
<feature type="compositionally biased region" description="Low complexity" evidence="1">
    <location>
        <begin position="864"/>
        <end position="876"/>
    </location>
</feature>
<dbReference type="KEGG" id="cput:CONPUDRAFT_157533"/>
<organism evidence="2 3">
    <name type="scientific">Coniophora puteana (strain RWD-64-598)</name>
    <name type="common">Brown rot fungus</name>
    <dbReference type="NCBI Taxonomy" id="741705"/>
    <lineage>
        <taxon>Eukaryota</taxon>
        <taxon>Fungi</taxon>
        <taxon>Dikarya</taxon>
        <taxon>Basidiomycota</taxon>
        <taxon>Agaricomycotina</taxon>
        <taxon>Agaricomycetes</taxon>
        <taxon>Agaricomycetidae</taxon>
        <taxon>Boletales</taxon>
        <taxon>Coniophorineae</taxon>
        <taxon>Coniophoraceae</taxon>
        <taxon>Coniophora</taxon>
    </lineage>
</organism>
<reference evidence="3" key="1">
    <citation type="journal article" date="2012" name="Science">
        <title>The Paleozoic origin of enzymatic lignin decomposition reconstructed from 31 fungal genomes.</title>
        <authorList>
            <person name="Floudas D."/>
            <person name="Binder M."/>
            <person name="Riley R."/>
            <person name="Barry K."/>
            <person name="Blanchette R.A."/>
            <person name="Henrissat B."/>
            <person name="Martinez A.T."/>
            <person name="Otillar R."/>
            <person name="Spatafora J.W."/>
            <person name="Yadav J.S."/>
            <person name="Aerts A."/>
            <person name="Benoit I."/>
            <person name="Boyd A."/>
            <person name="Carlson A."/>
            <person name="Copeland A."/>
            <person name="Coutinho P.M."/>
            <person name="de Vries R.P."/>
            <person name="Ferreira P."/>
            <person name="Findley K."/>
            <person name="Foster B."/>
            <person name="Gaskell J."/>
            <person name="Glotzer D."/>
            <person name="Gorecki P."/>
            <person name="Heitman J."/>
            <person name="Hesse C."/>
            <person name="Hori C."/>
            <person name="Igarashi K."/>
            <person name="Jurgens J.A."/>
            <person name="Kallen N."/>
            <person name="Kersten P."/>
            <person name="Kohler A."/>
            <person name="Kuees U."/>
            <person name="Kumar T.K.A."/>
            <person name="Kuo A."/>
            <person name="LaButti K."/>
            <person name="Larrondo L.F."/>
            <person name="Lindquist E."/>
            <person name="Ling A."/>
            <person name="Lombard V."/>
            <person name="Lucas S."/>
            <person name="Lundell T."/>
            <person name="Martin R."/>
            <person name="McLaughlin D.J."/>
            <person name="Morgenstern I."/>
            <person name="Morin E."/>
            <person name="Murat C."/>
            <person name="Nagy L.G."/>
            <person name="Nolan M."/>
            <person name="Ohm R.A."/>
            <person name="Patyshakuliyeva A."/>
            <person name="Rokas A."/>
            <person name="Ruiz-Duenas F.J."/>
            <person name="Sabat G."/>
            <person name="Salamov A."/>
            <person name="Samejima M."/>
            <person name="Schmutz J."/>
            <person name="Slot J.C."/>
            <person name="St John F."/>
            <person name="Stenlid J."/>
            <person name="Sun H."/>
            <person name="Sun S."/>
            <person name="Syed K."/>
            <person name="Tsang A."/>
            <person name="Wiebenga A."/>
            <person name="Young D."/>
            <person name="Pisabarro A."/>
            <person name="Eastwood D.C."/>
            <person name="Martin F."/>
            <person name="Cullen D."/>
            <person name="Grigoriev I.V."/>
            <person name="Hibbett D.S."/>
        </authorList>
    </citation>
    <scope>NUCLEOTIDE SEQUENCE [LARGE SCALE GENOMIC DNA]</scope>
    <source>
        <strain evidence="3">RWD-64-598 SS2</strain>
    </source>
</reference>
<comment type="caution">
    <text evidence="2">The sequence shown here is derived from an EMBL/GenBank/DDBJ whole genome shotgun (WGS) entry which is preliminary data.</text>
</comment>
<feature type="region of interest" description="Disordered" evidence="1">
    <location>
        <begin position="677"/>
        <end position="880"/>
    </location>
</feature>
<dbReference type="RefSeq" id="XP_007772678.1">
    <property type="nucleotide sequence ID" value="XM_007774488.1"/>
</dbReference>
<protein>
    <submittedName>
        <fullName evidence="2">Uncharacterized protein</fullName>
    </submittedName>
</protein>